<dbReference type="InterPro" id="IPR019331">
    <property type="entry name" value="FAM192A/Fyv6_N"/>
</dbReference>
<dbReference type="EMBL" id="JBEFKJ010000011">
    <property type="protein sequence ID" value="KAL2043647.1"/>
    <property type="molecule type" value="Genomic_DNA"/>
</dbReference>
<proteinExistence type="predicted"/>
<dbReference type="PANTHER" id="PTHR13495">
    <property type="entry name" value="NEFA-INTERACTING NUCLEAR PROTEIN NIP30"/>
    <property type="match status" value="1"/>
</dbReference>
<evidence type="ECO:0000256" key="3">
    <source>
        <dbReference type="SAM" id="MobiDB-lite"/>
    </source>
</evidence>
<evidence type="ECO:0000256" key="1">
    <source>
        <dbReference type="ARBA" id="ARBA00004123"/>
    </source>
</evidence>
<protein>
    <recommendedName>
        <fullName evidence="4">FAM192A/Fyv6 N-terminal domain-containing protein</fullName>
    </recommendedName>
</protein>
<dbReference type="InterPro" id="IPR039845">
    <property type="entry name" value="FAM192A"/>
</dbReference>
<evidence type="ECO:0000256" key="2">
    <source>
        <dbReference type="ARBA" id="ARBA00023242"/>
    </source>
</evidence>
<evidence type="ECO:0000259" key="4">
    <source>
        <dbReference type="Pfam" id="PF10187"/>
    </source>
</evidence>
<dbReference type="PANTHER" id="PTHR13495:SF0">
    <property type="entry name" value="PSME3-INTERACTING PROTEIN"/>
    <property type="match status" value="1"/>
</dbReference>
<feature type="region of interest" description="Disordered" evidence="3">
    <location>
        <begin position="1"/>
        <end position="20"/>
    </location>
</feature>
<name>A0ABR4ACU8_9LECA</name>
<keyword evidence="2" id="KW-0539">Nucleus</keyword>
<dbReference type="Pfam" id="PF10187">
    <property type="entry name" value="FAM192A_Fyv6_N"/>
    <property type="match status" value="1"/>
</dbReference>
<evidence type="ECO:0000313" key="6">
    <source>
        <dbReference type="Proteomes" id="UP001590950"/>
    </source>
</evidence>
<comment type="subcellular location">
    <subcellularLocation>
        <location evidence="1">Nucleus</location>
    </subcellularLocation>
</comment>
<accession>A0ABR4ACU8</accession>
<feature type="domain" description="FAM192A/Fyv6 N-terminal" evidence="4">
    <location>
        <begin position="5"/>
        <end position="109"/>
    </location>
</feature>
<evidence type="ECO:0000313" key="5">
    <source>
        <dbReference type="EMBL" id="KAL2043647.1"/>
    </source>
</evidence>
<comment type="caution">
    <text evidence="5">The sequence shown here is derived from an EMBL/GenBank/DDBJ whole genome shotgun (WGS) entry which is preliminary data.</text>
</comment>
<keyword evidence="6" id="KW-1185">Reference proteome</keyword>
<gene>
    <name evidence="5" type="ORF">N7G274_003954</name>
</gene>
<dbReference type="Proteomes" id="UP001590950">
    <property type="component" value="Unassembled WGS sequence"/>
</dbReference>
<feature type="compositionally biased region" description="Low complexity" evidence="3">
    <location>
        <begin position="214"/>
        <end position="229"/>
    </location>
</feature>
<organism evidence="5 6">
    <name type="scientific">Stereocaulon virgatum</name>
    <dbReference type="NCBI Taxonomy" id="373712"/>
    <lineage>
        <taxon>Eukaryota</taxon>
        <taxon>Fungi</taxon>
        <taxon>Dikarya</taxon>
        <taxon>Ascomycota</taxon>
        <taxon>Pezizomycotina</taxon>
        <taxon>Lecanoromycetes</taxon>
        <taxon>OSLEUM clade</taxon>
        <taxon>Lecanoromycetidae</taxon>
        <taxon>Lecanorales</taxon>
        <taxon>Lecanorineae</taxon>
        <taxon>Stereocaulaceae</taxon>
        <taxon>Stereocaulon</taxon>
    </lineage>
</organism>
<feature type="region of interest" description="Disordered" evidence="3">
    <location>
        <begin position="128"/>
        <end position="247"/>
    </location>
</feature>
<sequence length="247" mass="27366">MSSRFVSGGTIDNPVERDDEWLKAQQEIEANRRRKEEESQQQGGRTLYEVLQSNKAAQQEAFEESIKLKNQFRNLDEDEIEFLDSVLESTRAKEEAVKRETAEQLDLFRRQQEEADKALLEEGFCKEEEAKAGSPTAGESQWAVNARKRKRAKEKEGSKLVKIRRSSTSEGLKRLGSASQELEKATAGPAAIDIKETEVTLSPKAKPEAKATDATHTSPPTHSSAATSPRTKPGALGLAGYSSDEDD</sequence>
<reference evidence="5 6" key="1">
    <citation type="submission" date="2024-09" db="EMBL/GenBank/DDBJ databases">
        <title>Rethinking Asexuality: The Enigmatic Case of Functional Sexual Genes in Lepraria (Stereocaulaceae).</title>
        <authorList>
            <person name="Doellman M."/>
            <person name="Sun Y."/>
            <person name="Barcenas-Pena A."/>
            <person name="Lumbsch H.T."/>
            <person name="Grewe F."/>
        </authorList>
    </citation>
    <scope>NUCLEOTIDE SEQUENCE [LARGE SCALE GENOMIC DNA]</scope>
    <source>
        <strain evidence="5 6">Mercado 3170</strain>
    </source>
</reference>